<evidence type="ECO:0000313" key="2">
    <source>
        <dbReference type="Proteomes" id="UP001362999"/>
    </source>
</evidence>
<dbReference type="EMBL" id="JAWWNJ010000054">
    <property type="protein sequence ID" value="KAK7015369.1"/>
    <property type="molecule type" value="Genomic_DNA"/>
</dbReference>
<dbReference type="Proteomes" id="UP001362999">
    <property type="component" value="Unassembled WGS sequence"/>
</dbReference>
<reference evidence="1 2" key="1">
    <citation type="journal article" date="2024" name="J Genomics">
        <title>Draft genome sequencing and assembly of Favolaschia claudopus CIRM-BRFM 2984 isolated from oak limbs.</title>
        <authorList>
            <person name="Navarro D."/>
            <person name="Drula E."/>
            <person name="Chaduli D."/>
            <person name="Cazenave R."/>
            <person name="Ahrendt S."/>
            <person name="Wang J."/>
            <person name="Lipzen A."/>
            <person name="Daum C."/>
            <person name="Barry K."/>
            <person name="Grigoriev I.V."/>
            <person name="Favel A."/>
            <person name="Rosso M.N."/>
            <person name="Martin F."/>
        </authorList>
    </citation>
    <scope>NUCLEOTIDE SEQUENCE [LARGE SCALE GENOMIC DNA]</scope>
    <source>
        <strain evidence="1 2">CIRM-BRFM 2984</strain>
    </source>
</reference>
<proteinExistence type="predicted"/>
<organism evidence="1 2">
    <name type="scientific">Favolaschia claudopus</name>
    <dbReference type="NCBI Taxonomy" id="2862362"/>
    <lineage>
        <taxon>Eukaryota</taxon>
        <taxon>Fungi</taxon>
        <taxon>Dikarya</taxon>
        <taxon>Basidiomycota</taxon>
        <taxon>Agaricomycotina</taxon>
        <taxon>Agaricomycetes</taxon>
        <taxon>Agaricomycetidae</taxon>
        <taxon>Agaricales</taxon>
        <taxon>Marasmiineae</taxon>
        <taxon>Mycenaceae</taxon>
        <taxon>Favolaschia</taxon>
    </lineage>
</organism>
<keyword evidence="2" id="KW-1185">Reference proteome</keyword>
<dbReference type="AlphaFoldDB" id="A0AAW0AS57"/>
<sequence>NARQMFKFNKTSEYLRKLSPALRKFLRRVVRKQDGSGANRESKLLLARYKKEGAEAQMEKTRKRVAKKQAASDAIDRVVAILTVTEVEHLANLPRGAPEGYYTVALIDAQLDWHAKYG</sequence>
<feature type="non-terminal residue" evidence="1">
    <location>
        <position position="118"/>
    </location>
</feature>
<feature type="non-terminal residue" evidence="1">
    <location>
        <position position="1"/>
    </location>
</feature>
<accession>A0AAW0AS57</accession>
<evidence type="ECO:0000313" key="1">
    <source>
        <dbReference type="EMBL" id="KAK7015369.1"/>
    </source>
</evidence>
<gene>
    <name evidence="1" type="ORF">R3P38DRAFT_2431054</name>
</gene>
<protein>
    <submittedName>
        <fullName evidence="1">Uncharacterized protein</fullName>
    </submittedName>
</protein>
<comment type="caution">
    <text evidence="1">The sequence shown here is derived from an EMBL/GenBank/DDBJ whole genome shotgun (WGS) entry which is preliminary data.</text>
</comment>
<name>A0AAW0AS57_9AGAR</name>